<dbReference type="AlphaFoldDB" id="A0A4Y4B0K1"/>
<proteinExistence type="predicted"/>
<dbReference type="Gene3D" id="3.20.20.70">
    <property type="entry name" value="Aldolase class I"/>
    <property type="match status" value="1"/>
</dbReference>
<evidence type="ECO:0000313" key="1">
    <source>
        <dbReference type="EMBL" id="GEC73876.1"/>
    </source>
</evidence>
<sequence>MTATSGADQVPEPERRMLLQACVNGARDAVGHPWLSADASVVADDAARAVAAGAHEVHVHPKDATGRDSLAADDVARWVRAMRSASPGVPVGVTTGAWAEPDVERRLAAIETWTELPDHASVNWHEAGADEVAALLLKRGVAVEAGLWDAAGFEVWKRSPVRGECLRVLIELPDEPTDTLRDHAEGMIAHVELEEPDLPILLHGEEGSTWPVFDLAVEFGVASRIGLEDTLLLPDGATAPGNAALVRAAVARLRGV</sequence>
<reference evidence="1 2" key="1">
    <citation type="submission" date="2019-06" db="EMBL/GenBank/DDBJ databases">
        <title>Whole genome shotgun sequence of Microbacterium liquefaciens NBRC 15037.</title>
        <authorList>
            <person name="Hosoyama A."/>
            <person name="Uohara A."/>
            <person name="Ohji S."/>
            <person name="Ichikawa N."/>
        </authorList>
    </citation>
    <scope>NUCLEOTIDE SEQUENCE [LARGE SCALE GENOMIC DNA]</scope>
    <source>
        <strain evidence="1 2">NBRC 15037</strain>
    </source>
</reference>
<accession>A0A4Y4B0K1</accession>
<name>A0A4Y4B0K1_MICMQ</name>
<dbReference type="Proteomes" id="UP000317410">
    <property type="component" value="Unassembled WGS sequence"/>
</dbReference>
<dbReference type="RefSeq" id="WP_141385536.1">
    <property type="nucleotide sequence ID" value="NZ_BJNQ01000001.1"/>
</dbReference>
<evidence type="ECO:0000313" key="2">
    <source>
        <dbReference type="Proteomes" id="UP000317410"/>
    </source>
</evidence>
<dbReference type="Pfam" id="PF05853">
    <property type="entry name" value="BKACE"/>
    <property type="match status" value="1"/>
</dbReference>
<organism evidence="1 2">
    <name type="scientific">Microbacterium maritypicum</name>
    <name type="common">Microbacterium liquefaciens</name>
    <dbReference type="NCBI Taxonomy" id="33918"/>
    <lineage>
        <taxon>Bacteria</taxon>
        <taxon>Bacillati</taxon>
        <taxon>Actinomycetota</taxon>
        <taxon>Actinomycetes</taxon>
        <taxon>Micrococcales</taxon>
        <taxon>Microbacteriaceae</taxon>
        <taxon>Microbacterium</taxon>
    </lineage>
</organism>
<dbReference type="InterPro" id="IPR008567">
    <property type="entry name" value="BKACE"/>
</dbReference>
<protein>
    <recommendedName>
        <fullName evidence="3">3-keto-5-aminohexanoate cleavage protein</fullName>
    </recommendedName>
</protein>
<evidence type="ECO:0008006" key="3">
    <source>
        <dbReference type="Google" id="ProtNLM"/>
    </source>
</evidence>
<dbReference type="GO" id="GO:0043720">
    <property type="term" value="F:3-keto-5-aminohexanoate cleavage activity"/>
    <property type="evidence" value="ECO:0007669"/>
    <property type="project" value="InterPro"/>
</dbReference>
<dbReference type="InterPro" id="IPR013785">
    <property type="entry name" value="Aldolase_TIM"/>
</dbReference>
<dbReference type="PANTHER" id="PTHR37418">
    <property type="entry name" value="3-KETO-5-AMINOHEXANOATE CLEAVAGE ENZYME-RELATED"/>
    <property type="match status" value="1"/>
</dbReference>
<comment type="caution">
    <text evidence="1">The sequence shown here is derived from an EMBL/GenBank/DDBJ whole genome shotgun (WGS) entry which is preliminary data.</text>
</comment>
<dbReference type="EMBL" id="BJNQ01000001">
    <property type="protein sequence ID" value="GEC73876.1"/>
    <property type="molecule type" value="Genomic_DNA"/>
</dbReference>
<gene>
    <name evidence="1" type="ORF">MLI01_00210</name>
</gene>
<dbReference type="PANTHER" id="PTHR37418:SF1">
    <property type="entry name" value="3-KETO-5-AMINOHEXANOATE CLEAVAGE PROTEIN"/>
    <property type="match status" value="1"/>
</dbReference>